<reference evidence="1 2" key="1">
    <citation type="submission" date="2021-06" db="EMBL/GenBank/DDBJ databases">
        <title>Caerostris extrusa draft genome.</title>
        <authorList>
            <person name="Kono N."/>
            <person name="Arakawa K."/>
        </authorList>
    </citation>
    <scope>NUCLEOTIDE SEQUENCE [LARGE SCALE GENOMIC DNA]</scope>
</reference>
<dbReference type="EMBL" id="BPLR01006358">
    <property type="protein sequence ID" value="GIY09302.1"/>
    <property type="molecule type" value="Genomic_DNA"/>
</dbReference>
<gene>
    <name evidence="1" type="ORF">CEXT_266341</name>
</gene>
<dbReference type="Proteomes" id="UP001054945">
    <property type="component" value="Unassembled WGS sequence"/>
</dbReference>
<evidence type="ECO:0000313" key="1">
    <source>
        <dbReference type="EMBL" id="GIY09302.1"/>
    </source>
</evidence>
<evidence type="ECO:0000313" key="2">
    <source>
        <dbReference type="Proteomes" id="UP001054945"/>
    </source>
</evidence>
<sequence>MPFGVLNKCYCYRKINTEKTCNEIKDYCGRNCYFFSLAGPDEGGAYYLFAITLRVGLGGQPADEWNLLLCCKLTRRKKCGWHLLHSCPKTLSLHERREME</sequence>
<organism evidence="1 2">
    <name type="scientific">Caerostris extrusa</name>
    <name type="common">Bark spider</name>
    <name type="synonym">Caerostris bankana</name>
    <dbReference type="NCBI Taxonomy" id="172846"/>
    <lineage>
        <taxon>Eukaryota</taxon>
        <taxon>Metazoa</taxon>
        <taxon>Ecdysozoa</taxon>
        <taxon>Arthropoda</taxon>
        <taxon>Chelicerata</taxon>
        <taxon>Arachnida</taxon>
        <taxon>Araneae</taxon>
        <taxon>Araneomorphae</taxon>
        <taxon>Entelegynae</taxon>
        <taxon>Araneoidea</taxon>
        <taxon>Araneidae</taxon>
        <taxon>Caerostris</taxon>
    </lineage>
</organism>
<name>A0AAV4QM43_CAEEX</name>
<protein>
    <submittedName>
        <fullName evidence="1">Uncharacterized protein</fullName>
    </submittedName>
</protein>
<keyword evidence="2" id="KW-1185">Reference proteome</keyword>
<proteinExistence type="predicted"/>
<dbReference type="AlphaFoldDB" id="A0AAV4QM43"/>
<accession>A0AAV4QM43</accession>
<comment type="caution">
    <text evidence="1">The sequence shown here is derived from an EMBL/GenBank/DDBJ whole genome shotgun (WGS) entry which is preliminary data.</text>
</comment>